<accession>A0A2P2DW03</accession>
<dbReference type="CDD" id="cd03786">
    <property type="entry name" value="GTB_UDP-GlcNAc_2-Epimerase"/>
    <property type="match status" value="1"/>
</dbReference>
<gene>
    <name evidence="2" type="ORF">LPTSP4_03120</name>
</gene>
<dbReference type="AlphaFoldDB" id="A0A2P2DW03"/>
<dbReference type="PANTHER" id="PTHR43174">
    <property type="entry name" value="UDP-N-ACETYLGLUCOSAMINE 2-EPIMERASE"/>
    <property type="match status" value="1"/>
</dbReference>
<dbReference type="GO" id="GO:0006047">
    <property type="term" value="P:UDP-N-acetylglucosamine metabolic process"/>
    <property type="evidence" value="ECO:0007669"/>
    <property type="project" value="InterPro"/>
</dbReference>
<dbReference type="SUPFAM" id="SSF53756">
    <property type="entry name" value="UDP-Glycosyltransferase/glycogen phosphorylase"/>
    <property type="match status" value="1"/>
</dbReference>
<dbReference type="InterPro" id="IPR003331">
    <property type="entry name" value="UDP_GlcNAc_Epimerase_2_dom"/>
</dbReference>
<evidence type="ECO:0000259" key="1">
    <source>
        <dbReference type="Pfam" id="PF02350"/>
    </source>
</evidence>
<dbReference type="EMBL" id="BFBB01000002">
    <property type="protein sequence ID" value="GBF48812.1"/>
    <property type="molecule type" value="Genomic_DNA"/>
</dbReference>
<dbReference type="Proteomes" id="UP000245133">
    <property type="component" value="Unassembled WGS sequence"/>
</dbReference>
<evidence type="ECO:0000313" key="2">
    <source>
        <dbReference type="EMBL" id="GBF48812.1"/>
    </source>
</evidence>
<dbReference type="InterPro" id="IPR029767">
    <property type="entry name" value="WecB-like"/>
</dbReference>
<proteinExistence type="predicted"/>
<organism evidence="2 3">
    <name type="scientific">Leptospira ryugenii</name>
    <dbReference type="NCBI Taxonomy" id="1917863"/>
    <lineage>
        <taxon>Bacteria</taxon>
        <taxon>Pseudomonadati</taxon>
        <taxon>Spirochaetota</taxon>
        <taxon>Spirochaetia</taxon>
        <taxon>Leptospirales</taxon>
        <taxon>Leptospiraceae</taxon>
        <taxon>Leptospira</taxon>
    </lineage>
</organism>
<dbReference type="Pfam" id="PF02350">
    <property type="entry name" value="Epimerase_2"/>
    <property type="match status" value="1"/>
</dbReference>
<keyword evidence="3" id="KW-1185">Reference proteome</keyword>
<sequence>MKVAVVTASRAEYGLLLPLLHRLKNDPFFTLQLIVTGMHLSHEFGLTYKEIEKDGFTIQKKIEMVLSSDTPTGIAKSMGLATISASECFEELKPDILILLGDRYEILSFASAAVVARIPIAHIHGGELTEGLIDDPFRHAITKMSYLHFCAMETYKKRIIQMGEEPNRVHVVGALGLDTIYSMDFLNQNELEEKLGIRFKSQNAIVTFHPVTLEDQSAEKQFSELLKAIETLDDTFIVFTKPNSDTDGRIIIDMIDRFVGRFPERSAGFTSLGQKNYLSLMNFVDLVIGNSSSGLLEAPYFRKPTINIGDRQTGRFKPESVIDCLPECESILSAIKKSKSPEFKAVLKSFKNPLGDGKATDRIISHLKVTSLQTKKKFFDLT</sequence>
<dbReference type="RefSeq" id="WP_108973017.1">
    <property type="nucleotide sequence ID" value="NZ_BFBB01000002.1"/>
</dbReference>
<dbReference type="InterPro" id="IPR020004">
    <property type="entry name" value="UDP-GlcNAc_Epase"/>
</dbReference>
<feature type="domain" description="UDP-N-acetylglucosamine 2-epimerase" evidence="1">
    <location>
        <begin position="22"/>
        <end position="368"/>
    </location>
</feature>
<dbReference type="GO" id="GO:0004553">
    <property type="term" value="F:hydrolase activity, hydrolyzing O-glycosyl compounds"/>
    <property type="evidence" value="ECO:0007669"/>
    <property type="project" value="InterPro"/>
</dbReference>
<dbReference type="NCBIfam" id="TIGR03568">
    <property type="entry name" value="NeuC_NnaA"/>
    <property type="match status" value="1"/>
</dbReference>
<comment type="caution">
    <text evidence="2">The sequence shown here is derived from an EMBL/GenBank/DDBJ whole genome shotgun (WGS) entry which is preliminary data.</text>
</comment>
<dbReference type="PANTHER" id="PTHR43174:SF3">
    <property type="entry name" value="UDP-N-ACETYLGLUCOSAMINE 2-EPIMERASE"/>
    <property type="match status" value="1"/>
</dbReference>
<reference evidence="2 3" key="1">
    <citation type="submission" date="2018-02" db="EMBL/GenBank/DDBJ databases">
        <title>Novel Leptospira species isolated from soil and water in Japan.</title>
        <authorList>
            <person name="Nakao R."/>
            <person name="Masuzawa T."/>
        </authorList>
    </citation>
    <scope>NUCLEOTIDE SEQUENCE [LARGE SCALE GENOMIC DNA]</scope>
    <source>
        <strain evidence="2 3">YH101</strain>
    </source>
</reference>
<evidence type="ECO:0000313" key="3">
    <source>
        <dbReference type="Proteomes" id="UP000245133"/>
    </source>
</evidence>
<name>A0A2P2DW03_9LEPT</name>
<dbReference type="Gene3D" id="3.40.50.2000">
    <property type="entry name" value="Glycogen Phosphorylase B"/>
    <property type="match status" value="2"/>
</dbReference>
<dbReference type="OrthoDB" id="9803238at2"/>
<protein>
    <submittedName>
        <fullName evidence="2">UDP-N-acetyl-D-glucosamine 2-epimerase, UDP-hydrolysing</fullName>
    </submittedName>
</protein>